<dbReference type="InterPro" id="IPR010359">
    <property type="entry name" value="IrrE_HExxH"/>
</dbReference>
<dbReference type="Pfam" id="PF06114">
    <property type="entry name" value="Peptidase_M78"/>
    <property type="match status" value="1"/>
</dbReference>
<feature type="domain" description="IrrE N-terminal-like" evidence="1">
    <location>
        <begin position="45"/>
        <end position="170"/>
    </location>
</feature>
<evidence type="ECO:0000313" key="2">
    <source>
        <dbReference type="EMBL" id="CDZ40169.1"/>
    </source>
</evidence>
<evidence type="ECO:0000313" key="3">
    <source>
        <dbReference type="EMBL" id="CDZ54280.1"/>
    </source>
</evidence>
<gene>
    <name evidence="2" type="ORF">NGAL_HAMBI1145_52580</name>
    <name evidence="3" type="ORF">NGAL_HAMBI1189_54170</name>
</gene>
<organism evidence="3 4">
    <name type="scientific">Neorhizobium galegae bv. officinalis</name>
    <dbReference type="NCBI Taxonomy" id="323656"/>
    <lineage>
        <taxon>Bacteria</taxon>
        <taxon>Pseudomonadati</taxon>
        <taxon>Pseudomonadota</taxon>
        <taxon>Alphaproteobacteria</taxon>
        <taxon>Hyphomicrobiales</taxon>
        <taxon>Rhizobiaceae</taxon>
        <taxon>Rhizobium/Agrobacterium group</taxon>
        <taxon>Neorhizobium</taxon>
    </lineage>
</organism>
<dbReference type="InterPro" id="IPR052345">
    <property type="entry name" value="Rad_response_metalloprotease"/>
</dbReference>
<protein>
    <submittedName>
        <fullName evidence="3">Putative toxin-antitoxin system, toxin component</fullName>
    </submittedName>
</protein>
<dbReference type="OrthoDB" id="9794834at2"/>
<evidence type="ECO:0000313" key="4">
    <source>
        <dbReference type="Proteomes" id="UP000039660"/>
    </source>
</evidence>
<evidence type="ECO:0000259" key="1">
    <source>
        <dbReference type="Pfam" id="PF06114"/>
    </source>
</evidence>
<reference evidence="4 5" key="1">
    <citation type="submission" date="2014-08" db="EMBL/GenBank/DDBJ databases">
        <authorList>
            <person name="Chen Y.-H."/>
        </authorList>
    </citation>
    <scope>NUCLEOTIDE SEQUENCE [LARGE SCALE GENOMIC DNA]</scope>
</reference>
<proteinExistence type="predicted"/>
<dbReference type="EMBL" id="CCRK01000020">
    <property type="protein sequence ID" value="CDZ54280.1"/>
    <property type="molecule type" value="Genomic_DNA"/>
</dbReference>
<dbReference type="AlphaFoldDB" id="A0A0T7H433"/>
<dbReference type="Proteomes" id="UP000046176">
    <property type="component" value="Unassembled WGS sequence"/>
</dbReference>
<name>A0A0T7H433_NEOGA</name>
<dbReference type="Gene3D" id="1.10.10.2910">
    <property type="match status" value="1"/>
</dbReference>
<dbReference type="RefSeq" id="WP_046638147.1">
    <property type="nucleotide sequence ID" value="NZ_CCRH01000020.1"/>
</dbReference>
<sequence length="291" mass="33252">MNDELMMDLADCAAPESIIACILRHHPDWAAPVPIEDLASSINIIDILEMETEEFEGGLTTDPDKRKGVILYKAGTKGGRRRFTIAHEIGHFLIPWHKGDQRCTKKDMSERRIETLVQKQETEANRFATGILMPRPWFVSDMRKLGDADVEHVKTLARQYGTSVEATVARYVELTDDCCAFVFSKDGIIRYTRATKDFPPLSVRSKHHLPERSLSGRSSNRTQSRPSEWVEIQGSVWLNGEGRSHCPKVLEQTLLQREGYQLTLLFIAPDEIEDAEEIEALEESWTPRFRR</sequence>
<evidence type="ECO:0000313" key="5">
    <source>
        <dbReference type="Proteomes" id="UP000046176"/>
    </source>
</evidence>
<dbReference type="PANTHER" id="PTHR43236:SF1">
    <property type="entry name" value="BLL7220 PROTEIN"/>
    <property type="match status" value="1"/>
</dbReference>
<dbReference type="EMBL" id="CCRH01000020">
    <property type="protein sequence ID" value="CDZ40169.1"/>
    <property type="molecule type" value="Genomic_DNA"/>
</dbReference>
<accession>A0A0T7H433</accession>
<dbReference type="Proteomes" id="UP000039660">
    <property type="component" value="Unassembled WGS sequence"/>
</dbReference>
<dbReference type="PANTHER" id="PTHR43236">
    <property type="entry name" value="ANTITOXIN HIGA1"/>
    <property type="match status" value="1"/>
</dbReference>